<dbReference type="eggNOG" id="COG4447">
    <property type="taxonomic scope" value="Bacteria"/>
</dbReference>
<evidence type="ECO:0000313" key="6">
    <source>
        <dbReference type="EMBL" id="KFC21387.1"/>
    </source>
</evidence>
<dbReference type="Proteomes" id="UP000028623">
    <property type="component" value="Unassembled WGS sequence"/>
</dbReference>
<dbReference type="GO" id="GO:0009523">
    <property type="term" value="C:photosystem II"/>
    <property type="evidence" value="ECO:0007669"/>
    <property type="project" value="UniProtKB-KW"/>
</dbReference>
<evidence type="ECO:0008006" key="8">
    <source>
        <dbReference type="Google" id="ProtNLM"/>
    </source>
</evidence>
<evidence type="ECO:0000313" key="7">
    <source>
        <dbReference type="Proteomes" id="UP000028623"/>
    </source>
</evidence>
<dbReference type="GO" id="GO:0015979">
    <property type="term" value="P:photosynthesis"/>
    <property type="evidence" value="ECO:0007669"/>
    <property type="project" value="UniProtKB-KW"/>
</dbReference>
<dbReference type="Pfam" id="PF18962">
    <property type="entry name" value="Por_Secre_tail"/>
    <property type="match status" value="1"/>
</dbReference>
<reference evidence="6 7" key="1">
    <citation type="submission" date="2014-07" db="EMBL/GenBank/DDBJ databases">
        <title>Epilithonimonas lactis LMG 22401 Genome.</title>
        <authorList>
            <person name="Pipes S.E."/>
            <person name="Stropko S.J."/>
        </authorList>
    </citation>
    <scope>NUCLEOTIDE SEQUENCE [LARGE SCALE GENOMIC DNA]</scope>
    <source>
        <strain evidence="6 7">LMG 24401</strain>
    </source>
</reference>
<keyword evidence="2" id="KW-0732">Signal</keyword>
<accession>A0A085BFZ2</accession>
<evidence type="ECO:0000259" key="4">
    <source>
        <dbReference type="Pfam" id="PF14870"/>
    </source>
</evidence>
<protein>
    <recommendedName>
        <fullName evidence="8">Por secretion system C-terminal sorting domain-containing protein</fullName>
    </recommendedName>
</protein>
<evidence type="ECO:0000259" key="5">
    <source>
        <dbReference type="Pfam" id="PF18962"/>
    </source>
</evidence>
<dbReference type="InterPro" id="IPR028203">
    <property type="entry name" value="PSII_CF48-like_dom"/>
</dbReference>
<keyword evidence="3" id="KW-0604">Photosystem II</keyword>
<feature type="domain" description="Secretion system C-terminal sorting" evidence="5">
    <location>
        <begin position="757"/>
        <end position="830"/>
    </location>
</feature>
<dbReference type="CDD" id="cd15482">
    <property type="entry name" value="Sialidase_non-viral"/>
    <property type="match status" value="1"/>
</dbReference>
<dbReference type="SUPFAM" id="SSF50939">
    <property type="entry name" value="Sialidases"/>
    <property type="match status" value="2"/>
</dbReference>
<dbReference type="InterPro" id="IPR036278">
    <property type="entry name" value="Sialidase_sf"/>
</dbReference>
<gene>
    <name evidence="6" type="ORF">IO89_14485</name>
</gene>
<dbReference type="PANTHER" id="PTHR47199:SF2">
    <property type="entry name" value="PHOTOSYSTEM II STABILITY_ASSEMBLY FACTOR HCF136, CHLOROPLASTIC"/>
    <property type="match status" value="1"/>
</dbReference>
<dbReference type="SUPFAM" id="SSF110296">
    <property type="entry name" value="Oligoxyloglucan reducing end-specific cellobiohydrolase"/>
    <property type="match status" value="1"/>
</dbReference>
<dbReference type="Gene3D" id="2.130.10.10">
    <property type="entry name" value="YVTN repeat-like/Quinoprotein amine dehydrogenase"/>
    <property type="match status" value="2"/>
</dbReference>
<comment type="caution">
    <text evidence="6">The sequence shown here is derived from an EMBL/GenBank/DDBJ whole genome shotgun (WGS) entry which is preliminary data.</text>
</comment>
<sequence>MLTDPMYNLTFFDKNHIVGMGGTTVLNTENEGGKWNLLPYPIENRYYQLYDSEKINDSTAILVGFHGKILKTTNKGVTWDSQSLAFNGDEYLQSVDFVNDSVGYIFGDYKYFEPNYFSRIFYKTTNGGKKWKKVESNINSVFSDDVSAAQIKFLNEDIGFLYNRYYLYRTLDGGKNWKEVKGYSDFNNIGVINSLEALDDNTLVISLGGNIYTSKDLGQTFQNIPELQYPNNIYLSYKIVVKDRILYGLSNQNLLRYNFDTKTITQKPIVDIDSKDYGYQTMFAIDVLDDDNIILSFIASTGNSGKKVVKTNNGGQSWETILDVSASYGDNYKIVNDGQNMFMSKIGYHGTFDSSYLLYVSNDSGLSWKEIRKEYSYDSGPWVGNVSVISIKDNYLSYGFTQTDIVNNLQTPPKYFFNESLDKGITWTKRQMNVPQNFNFSSNYIIQIDENTLFYSNNYNGGAISFNKGVVWKQIKAPVIPNFSFYGMKYIKNDEIYTWGRYQSFPTVYDYSLYKTTNQGDSWEKVLTIPDNDGNDMGYVSEFTVFGSNYAFVSTGGKKFFKIDLTTREYSLFDGTIPGDPIYTNSLKILKDDFWYHPGNSNYYSDGTYYYSRDKGKTWKQQSCFICTGNVYLNSDTEEVVIANSDFKMEKIHNYELNSAPKIFGSTEVDVNSNEEYFIAQDLFSETEWTLESGGIMTFEPSTKFYKIKINWKDEGDHIIKVRKVNSCASSPYYSLNVTVKPKLSSNETDHPKGLVISPNPFTNKIQISGLNKNEKLKVNFYDASGKNVLTKSEGDIKENNYTLNNLGHLVKGIYFIEIIQGGKSTMKKILRE</sequence>
<organism evidence="6 7">
    <name type="scientific">Epilithonimonas lactis</name>
    <dbReference type="NCBI Taxonomy" id="421072"/>
    <lineage>
        <taxon>Bacteria</taxon>
        <taxon>Pseudomonadati</taxon>
        <taxon>Bacteroidota</taxon>
        <taxon>Flavobacteriia</taxon>
        <taxon>Flavobacteriales</taxon>
        <taxon>Weeksellaceae</taxon>
        <taxon>Chryseobacterium group</taxon>
        <taxon>Epilithonimonas</taxon>
    </lineage>
</organism>
<evidence type="ECO:0000256" key="2">
    <source>
        <dbReference type="ARBA" id="ARBA00022729"/>
    </source>
</evidence>
<dbReference type="EMBL" id="JPLY01000004">
    <property type="protein sequence ID" value="KFC21387.1"/>
    <property type="molecule type" value="Genomic_DNA"/>
</dbReference>
<evidence type="ECO:0000256" key="3">
    <source>
        <dbReference type="ARBA" id="ARBA00023276"/>
    </source>
</evidence>
<dbReference type="AlphaFoldDB" id="A0A085BFZ2"/>
<dbReference type="NCBIfam" id="TIGR04183">
    <property type="entry name" value="Por_Secre_tail"/>
    <property type="match status" value="1"/>
</dbReference>
<keyword evidence="1" id="KW-0602">Photosynthesis</keyword>
<evidence type="ECO:0000256" key="1">
    <source>
        <dbReference type="ARBA" id="ARBA00022531"/>
    </source>
</evidence>
<dbReference type="Pfam" id="PF14870">
    <property type="entry name" value="PSII_BNR"/>
    <property type="match status" value="1"/>
</dbReference>
<dbReference type="InterPro" id="IPR015943">
    <property type="entry name" value="WD40/YVTN_repeat-like_dom_sf"/>
</dbReference>
<name>A0A085BFZ2_9FLAO</name>
<feature type="domain" description="Photosynthesis system II assembly factor Ycf48/Hcf136-like" evidence="4">
    <location>
        <begin position="33"/>
        <end position="338"/>
    </location>
</feature>
<dbReference type="PANTHER" id="PTHR47199">
    <property type="entry name" value="PHOTOSYSTEM II STABILITY/ASSEMBLY FACTOR HCF136, CHLOROPLASTIC"/>
    <property type="match status" value="1"/>
</dbReference>
<proteinExistence type="predicted"/>
<keyword evidence="7" id="KW-1185">Reference proteome</keyword>
<dbReference type="InterPro" id="IPR026444">
    <property type="entry name" value="Secre_tail"/>
</dbReference>